<dbReference type="RefSeq" id="WP_115171898.1">
    <property type="nucleotide sequence ID" value="NZ_UGYW01000002.1"/>
</dbReference>
<organism evidence="7 8">
    <name type="scientific">Sphingobacterium spiritivorum</name>
    <name type="common">Flavobacterium spiritivorum</name>
    <dbReference type="NCBI Taxonomy" id="258"/>
    <lineage>
        <taxon>Bacteria</taxon>
        <taxon>Pseudomonadati</taxon>
        <taxon>Bacteroidota</taxon>
        <taxon>Sphingobacteriia</taxon>
        <taxon>Sphingobacteriales</taxon>
        <taxon>Sphingobacteriaceae</taxon>
        <taxon>Sphingobacterium</taxon>
    </lineage>
</organism>
<evidence type="ECO:0000256" key="4">
    <source>
        <dbReference type="ARBA" id="ARBA00023284"/>
    </source>
</evidence>
<sequence length="726" mass="83627">MRNITLTCLLVLTATLSLAQKQKEQHLKVSNKYSIGQQVSDEEYTVTLKQIRKISDSTFLMQIQVNDIYYSTVDNRFNMTLSTAHPSKNRNIQNTTATIPYVLLYERPIQFEVTNGKVKIDSLKLRSELLRQLTDWQITPEYQSNILANTISKSQTMAQHLFFSKEKSKLSGQIQKKDKNQASFIRDENNTEEKTQEKTIFDIHTFQITEASLTTKVDQDVNNKGVKSEFYFAVQPSSLPPVKSDAEKNYLIMIIEGSGWSQAVMTNNEIDSIKLKKYISKYDPLYSERPDFNSIKLGLIQRQGNYETYKQELRKIRPLLLKSTYHLSNKMVSEDLNDADFKEIVPLLDNEQLYSWAQNDLYQHVLAGKSEAIDKLSKLSVSFSEREKTAATPMILWHKAYLNKNNTDSLLYYGHALLALEPSYWNDGNASRYALFICKLLGEKDKSTATAFLDQIISKLTPLAEDEQNNHRIVKKAHLAYCYYLHATAADPNKATAYMERAVFYSHENKNEDRRANSYERSFGVAKENYNEKYLDLLAENGQKDLALQNYVKEFLINHSGNFSGLRAFYEKQFDSVSFGQYFKDKIIPQLADAPAFELTDLEEKNVNIDQFKGKWTVIDFWGTWCGPCVAEMPRLNAYHEKLKEDDKSKIDFITIACNDTKEKVEAFLAKNKFTIPVLMSDEKVQYSYKVPGYPSKFIVTPEGKLISTMFGSDWQGFVKQLATLY</sequence>
<dbReference type="PANTHER" id="PTHR42852:SF6">
    <property type="entry name" value="THIOL:DISULFIDE INTERCHANGE PROTEIN DSBE"/>
    <property type="match status" value="1"/>
</dbReference>
<dbReference type="InterPro" id="IPR036249">
    <property type="entry name" value="Thioredoxin-like_sf"/>
</dbReference>
<evidence type="ECO:0000256" key="5">
    <source>
        <dbReference type="SAM" id="SignalP"/>
    </source>
</evidence>
<evidence type="ECO:0000313" key="8">
    <source>
        <dbReference type="Proteomes" id="UP000254893"/>
    </source>
</evidence>
<proteinExistence type="predicted"/>
<dbReference type="PANTHER" id="PTHR42852">
    <property type="entry name" value="THIOL:DISULFIDE INTERCHANGE PROTEIN DSBE"/>
    <property type="match status" value="1"/>
</dbReference>
<feature type="domain" description="Thioredoxin" evidence="6">
    <location>
        <begin position="588"/>
        <end position="726"/>
    </location>
</feature>
<dbReference type="InterPro" id="IPR000866">
    <property type="entry name" value="AhpC/TSA"/>
</dbReference>
<keyword evidence="4" id="KW-0676">Redox-active center</keyword>
<evidence type="ECO:0000256" key="2">
    <source>
        <dbReference type="ARBA" id="ARBA00022748"/>
    </source>
</evidence>
<dbReference type="EMBL" id="UGYW01000002">
    <property type="protein sequence ID" value="SUJ30549.1"/>
    <property type="molecule type" value="Genomic_DNA"/>
</dbReference>
<dbReference type="Proteomes" id="UP000254893">
    <property type="component" value="Unassembled WGS sequence"/>
</dbReference>
<dbReference type="GO" id="GO:0016491">
    <property type="term" value="F:oxidoreductase activity"/>
    <property type="evidence" value="ECO:0007669"/>
    <property type="project" value="InterPro"/>
</dbReference>
<dbReference type="SUPFAM" id="SSF52833">
    <property type="entry name" value="Thioredoxin-like"/>
    <property type="match status" value="1"/>
</dbReference>
<dbReference type="PROSITE" id="PS51352">
    <property type="entry name" value="THIOREDOXIN_2"/>
    <property type="match status" value="1"/>
</dbReference>
<feature type="chain" id="PRO_5017053190" evidence="5">
    <location>
        <begin position="20"/>
        <end position="726"/>
    </location>
</feature>
<dbReference type="GO" id="GO:0030313">
    <property type="term" value="C:cell envelope"/>
    <property type="evidence" value="ECO:0007669"/>
    <property type="project" value="UniProtKB-SubCell"/>
</dbReference>
<dbReference type="InterPro" id="IPR050553">
    <property type="entry name" value="Thioredoxin_ResA/DsbE_sf"/>
</dbReference>
<dbReference type="Pfam" id="PF00578">
    <property type="entry name" value="AhpC-TSA"/>
    <property type="match status" value="1"/>
</dbReference>
<dbReference type="InterPro" id="IPR013766">
    <property type="entry name" value="Thioredoxin_domain"/>
</dbReference>
<accession>A0A380CX00</accession>
<dbReference type="GO" id="GO:0016209">
    <property type="term" value="F:antioxidant activity"/>
    <property type="evidence" value="ECO:0007669"/>
    <property type="project" value="InterPro"/>
</dbReference>
<evidence type="ECO:0000313" key="7">
    <source>
        <dbReference type="EMBL" id="SUJ30549.1"/>
    </source>
</evidence>
<protein>
    <submittedName>
        <fullName evidence="7">Thiol-disulfide oxidoreductase resA</fullName>
    </submittedName>
</protein>
<dbReference type="Gene3D" id="3.40.30.10">
    <property type="entry name" value="Glutaredoxin"/>
    <property type="match status" value="1"/>
</dbReference>
<comment type="subcellular location">
    <subcellularLocation>
        <location evidence="1">Cell envelope</location>
    </subcellularLocation>
</comment>
<reference evidence="7 8" key="1">
    <citation type="submission" date="2018-06" db="EMBL/GenBank/DDBJ databases">
        <authorList>
            <consortium name="Pathogen Informatics"/>
            <person name="Doyle S."/>
        </authorList>
    </citation>
    <scope>NUCLEOTIDE SEQUENCE [LARGE SCALE GENOMIC DNA]</scope>
    <source>
        <strain evidence="7 8">NCTC11388</strain>
    </source>
</reference>
<evidence type="ECO:0000256" key="1">
    <source>
        <dbReference type="ARBA" id="ARBA00004196"/>
    </source>
</evidence>
<keyword evidence="5" id="KW-0732">Signal</keyword>
<dbReference type="InterPro" id="IPR017937">
    <property type="entry name" value="Thioredoxin_CS"/>
</dbReference>
<keyword evidence="2" id="KW-0201">Cytochrome c-type biogenesis</keyword>
<evidence type="ECO:0000259" key="6">
    <source>
        <dbReference type="PROSITE" id="PS51352"/>
    </source>
</evidence>
<dbReference type="GO" id="GO:0017004">
    <property type="term" value="P:cytochrome complex assembly"/>
    <property type="evidence" value="ECO:0007669"/>
    <property type="project" value="UniProtKB-KW"/>
</dbReference>
<dbReference type="CDD" id="cd02966">
    <property type="entry name" value="TlpA_like_family"/>
    <property type="match status" value="1"/>
</dbReference>
<dbReference type="AlphaFoldDB" id="A0A380CX00"/>
<evidence type="ECO:0000256" key="3">
    <source>
        <dbReference type="ARBA" id="ARBA00023157"/>
    </source>
</evidence>
<gene>
    <name evidence="7" type="primary">resA_14</name>
    <name evidence="7" type="ORF">NCTC11388_04796</name>
</gene>
<feature type="signal peptide" evidence="5">
    <location>
        <begin position="1"/>
        <end position="19"/>
    </location>
</feature>
<keyword evidence="3" id="KW-1015">Disulfide bond</keyword>
<name>A0A380CX00_SPHSI</name>
<dbReference type="PROSITE" id="PS00194">
    <property type="entry name" value="THIOREDOXIN_1"/>
    <property type="match status" value="1"/>
</dbReference>